<feature type="signal peptide" evidence="1">
    <location>
        <begin position="1"/>
        <end position="21"/>
    </location>
</feature>
<proteinExistence type="predicted"/>
<gene>
    <name evidence="2" type="ORF">HNR31_003697</name>
</gene>
<dbReference type="AlphaFoldDB" id="A0A7V9ZA62"/>
<accession>A0A7V9ZA62</accession>
<dbReference type="RefSeq" id="WP_181557525.1">
    <property type="nucleotide sequence ID" value="NZ_JACDUT010000020.1"/>
</dbReference>
<evidence type="ECO:0000313" key="3">
    <source>
        <dbReference type="Proteomes" id="UP000523087"/>
    </source>
</evidence>
<sequence length="140" mass="16104">MFRLILLLIAAIALSSCSINSDNPIKEESNEHVVLPNVDELNKTVWQDSKKVFDILNESIENGKYSKDSDFVTNYMKKYYESGYVDHESAETSLVFNIHALYTFFIGSTSFEGESQKESIESYKKTYVKLDQMFKDKGIE</sequence>
<protein>
    <recommendedName>
        <fullName evidence="4">Lipoprotein</fullName>
    </recommendedName>
</protein>
<name>A0A7V9ZA62_9BACL</name>
<evidence type="ECO:0008006" key="4">
    <source>
        <dbReference type="Google" id="ProtNLM"/>
    </source>
</evidence>
<dbReference type="Proteomes" id="UP000523087">
    <property type="component" value="Unassembled WGS sequence"/>
</dbReference>
<organism evidence="2 3">
    <name type="scientific">Thermaerobacillus caldiproteolyticus</name>
    <dbReference type="NCBI Taxonomy" id="247480"/>
    <lineage>
        <taxon>Bacteria</taxon>
        <taxon>Bacillati</taxon>
        <taxon>Bacillota</taxon>
        <taxon>Bacilli</taxon>
        <taxon>Bacillales</taxon>
        <taxon>Anoxybacillaceae</taxon>
        <taxon>Thermaerobacillus</taxon>
    </lineage>
</organism>
<evidence type="ECO:0000256" key="1">
    <source>
        <dbReference type="SAM" id="SignalP"/>
    </source>
</evidence>
<feature type="chain" id="PRO_5039326435" description="Lipoprotein" evidence="1">
    <location>
        <begin position="22"/>
        <end position="140"/>
    </location>
</feature>
<evidence type="ECO:0000313" key="2">
    <source>
        <dbReference type="EMBL" id="MBA2876874.1"/>
    </source>
</evidence>
<keyword evidence="3" id="KW-1185">Reference proteome</keyword>
<reference evidence="2 3" key="1">
    <citation type="submission" date="2020-07" db="EMBL/GenBank/DDBJ databases">
        <title>Genomic Encyclopedia of Type Strains, Phase IV (KMG-IV): sequencing the most valuable type-strain genomes for metagenomic binning, comparative biology and taxonomic classification.</title>
        <authorList>
            <person name="Goeker M."/>
        </authorList>
    </citation>
    <scope>NUCLEOTIDE SEQUENCE [LARGE SCALE GENOMIC DNA]</scope>
    <source>
        <strain evidence="2 3">DSM 15730</strain>
    </source>
</reference>
<dbReference type="PROSITE" id="PS51257">
    <property type="entry name" value="PROKAR_LIPOPROTEIN"/>
    <property type="match status" value="1"/>
</dbReference>
<comment type="caution">
    <text evidence="2">The sequence shown here is derived from an EMBL/GenBank/DDBJ whole genome shotgun (WGS) entry which is preliminary data.</text>
</comment>
<keyword evidence="1" id="KW-0732">Signal</keyword>
<dbReference type="EMBL" id="JACDUT010000020">
    <property type="protein sequence ID" value="MBA2876874.1"/>
    <property type="molecule type" value="Genomic_DNA"/>
</dbReference>